<evidence type="ECO:0000313" key="15">
    <source>
        <dbReference type="RefSeq" id="XP_022151427.1"/>
    </source>
</evidence>
<evidence type="ECO:0000256" key="8">
    <source>
        <dbReference type="ARBA" id="ARBA00022833"/>
    </source>
</evidence>
<dbReference type="AlphaFoldDB" id="A0A6J1DDH0"/>
<keyword evidence="6 9" id="KW-0863">Zinc-finger</keyword>
<dbReference type="InterPro" id="IPR001841">
    <property type="entry name" value="Znf_RING"/>
</dbReference>
<dbReference type="GO" id="GO:0061630">
    <property type="term" value="F:ubiquitin protein ligase activity"/>
    <property type="evidence" value="ECO:0007669"/>
    <property type="project" value="UniProtKB-EC"/>
</dbReference>
<feature type="domain" description="SPX" evidence="11">
    <location>
        <begin position="1"/>
        <end position="150"/>
    </location>
</feature>
<keyword evidence="7" id="KW-0833">Ubl conjugation pathway</keyword>
<dbReference type="SUPFAM" id="SSF57850">
    <property type="entry name" value="RING/U-box"/>
    <property type="match status" value="1"/>
</dbReference>
<reference evidence="13 14" key="1">
    <citation type="submission" date="2025-04" db="UniProtKB">
        <authorList>
            <consortium name="RefSeq"/>
        </authorList>
    </citation>
    <scope>IDENTIFICATION</scope>
    <source>
        <strain evidence="13 14">OHB3-1</strain>
    </source>
</reference>
<evidence type="ECO:0000256" key="3">
    <source>
        <dbReference type="ARBA" id="ARBA00012483"/>
    </source>
</evidence>
<dbReference type="KEGG" id="mcha:111019362"/>
<proteinExistence type="predicted"/>
<dbReference type="RefSeq" id="XP_022151427.1">
    <property type="nucleotide sequence ID" value="XM_022295735.1"/>
</dbReference>
<dbReference type="RefSeq" id="XP_022151426.1">
    <property type="nucleotide sequence ID" value="XM_022295734.1"/>
</dbReference>
<comment type="catalytic activity">
    <reaction evidence="1">
        <text>S-ubiquitinyl-[E2 ubiquitin-conjugating enzyme]-L-cysteine + [acceptor protein]-L-lysine = [E2 ubiquitin-conjugating enzyme]-L-cysteine + N(6)-ubiquitinyl-[acceptor protein]-L-lysine.</text>
        <dbReference type="EC" id="2.3.2.27"/>
    </reaction>
</comment>
<dbReference type="UniPathway" id="UPA00143"/>
<dbReference type="Gene3D" id="3.30.40.10">
    <property type="entry name" value="Zinc/RING finger domain, C3HC4 (zinc finger)"/>
    <property type="match status" value="1"/>
</dbReference>
<dbReference type="InterPro" id="IPR017907">
    <property type="entry name" value="Znf_RING_CS"/>
</dbReference>
<dbReference type="Proteomes" id="UP000504603">
    <property type="component" value="Unplaced"/>
</dbReference>
<keyword evidence="5" id="KW-0479">Metal-binding</keyword>
<dbReference type="GeneID" id="111019362"/>
<evidence type="ECO:0000313" key="14">
    <source>
        <dbReference type="RefSeq" id="XP_022151426.1"/>
    </source>
</evidence>
<dbReference type="GO" id="GO:0016567">
    <property type="term" value="P:protein ubiquitination"/>
    <property type="evidence" value="ECO:0007669"/>
    <property type="project" value="UniProtKB-UniPathway"/>
</dbReference>
<dbReference type="Pfam" id="PF13445">
    <property type="entry name" value="zf-RING_UBOX"/>
    <property type="match status" value="1"/>
</dbReference>
<comment type="pathway">
    <text evidence="2">Protein modification; protein ubiquitination.</text>
</comment>
<evidence type="ECO:0000259" key="10">
    <source>
        <dbReference type="PROSITE" id="PS50089"/>
    </source>
</evidence>
<evidence type="ECO:0000313" key="13">
    <source>
        <dbReference type="RefSeq" id="XP_022151425.1"/>
    </source>
</evidence>
<dbReference type="InterPro" id="IPR004331">
    <property type="entry name" value="SPX_dom"/>
</dbReference>
<dbReference type="PANTHER" id="PTHR46764">
    <property type="entry name" value="E3 UBIQUITIN-PROTEIN LIGASE BAH1"/>
    <property type="match status" value="1"/>
</dbReference>
<dbReference type="PANTHER" id="PTHR46764:SF2">
    <property type="entry name" value="E3 UBIQUITIN-PROTEIN LIGASE BAH1-LIKE-RELATED"/>
    <property type="match status" value="1"/>
</dbReference>
<dbReference type="SMART" id="SM00184">
    <property type="entry name" value="RING"/>
    <property type="match status" value="1"/>
</dbReference>
<dbReference type="InterPro" id="IPR013083">
    <property type="entry name" value="Znf_RING/FYVE/PHD"/>
</dbReference>
<organism evidence="12 15">
    <name type="scientific">Momordica charantia</name>
    <name type="common">Bitter gourd</name>
    <name type="synonym">Balsam pear</name>
    <dbReference type="NCBI Taxonomy" id="3673"/>
    <lineage>
        <taxon>Eukaryota</taxon>
        <taxon>Viridiplantae</taxon>
        <taxon>Streptophyta</taxon>
        <taxon>Embryophyta</taxon>
        <taxon>Tracheophyta</taxon>
        <taxon>Spermatophyta</taxon>
        <taxon>Magnoliopsida</taxon>
        <taxon>eudicotyledons</taxon>
        <taxon>Gunneridae</taxon>
        <taxon>Pentapetalae</taxon>
        <taxon>rosids</taxon>
        <taxon>fabids</taxon>
        <taxon>Cucurbitales</taxon>
        <taxon>Cucurbitaceae</taxon>
        <taxon>Momordiceae</taxon>
        <taxon>Momordica</taxon>
    </lineage>
</organism>
<dbReference type="EC" id="2.3.2.27" evidence="3"/>
<keyword evidence="12" id="KW-1185">Reference proteome</keyword>
<protein>
    <recommendedName>
        <fullName evidence="3">RING-type E3 ubiquitin transferase</fullName>
        <ecNumber evidence="3">2.3.2.27</ecNumber>
    </recommendedName>
</protein>
<evidence type="ECO:0000256" key="1">
    <source>
        <dbReference type="ARBA" id="ARBA00000900"/>
    </source>
</evidence>
<sequence length="321" mass="36997">MKFGDTFMEYLHGDQEWFLDKCSHVEYKRLKKVLKSCRTCRLNNSYTNECECKSCPLCDQLFFTELMREATDIAGCFSTRVRHLLHLHVASGIERYLVRFCQCFKNEQPTMIQEGRLLIEYVTMNAIAIRKILKKYDKVHSSVNGKKFKLKMRAEQLELLQSPLLVELGAFCLNFKGPDSGNHPTELSTHFSVDVDVTPTMTLMLPHSIKIEYDLTCPICLETLFDPYALSCGHLFCKSCACLAASVMICDGPKAASQESKCAVCRETGVYPKALHMVELDMLLKRRCREYWKERVVEERAKVLKQTKDFLDSQTRFVVGY</sequence>
<dbReference type="InterPro" id="IPR033326">
    <property type="entry name" value="BAH1"/>
</dbReference>
<evidence type="ECO:0000256" key="4">
    <source>
        <dbReference type="ARBA" id="ARBA00022679"/>
    </source>
</evidence>
<evidence type="ECO:0000256" key="5">
    <source>
        <dbReference type="ARBA" id="ARBA00022723"/>
    </source>
</evidence>
<dbReference type="InterPro" id="IPR027370">
    <property type="entry name" value="Znf-RING_euk"/>
</dbReference>
<dbReference type="RefSeq" id="XP_022151425.1">
    <property type="nucleotide sequence ID" value="XM_022295733.1"/>
</dbReference>
<dbReference type="PROSITE" id="PS50089">
    <property type="entry name" value="ZF_RING_2"/>
    <property type="match status" value="1"/>
</dbReference>
<name>A0A6J1DDH0_MOMCH</name>
<dbReference type="CDD" id="cd14482">
    <property type="entry name" value="SPX_BAH1-like"/>
    <property type="match status" value="1"/>
</dbReference>
<gene>
    <name evidence="13 14 15" type="primary">LOC111019362</name>
</gene>
<evidence type="ECO:0000313" key="12">
    <source>
        <dbReference type="Proteomes" id="UP000504603"/>
    </source>
</evidence>
<dbReference type="PROSITE" id="PS00518">
    <property type="entry name" value="ZF_RING_1"/>
    <property type="match status" value="1"/>
</dbReference>
<accession>A0A6J1DDH0</accession>
<evidence type="ECO:0000256" key="9">
    <source>
        <dbReference type="PROSITE-ProRule" id="PRU00175"/>
    </source>
</evidence>
<dbReference type="PROSITE" id="PS51382">
    <property type="entry name" value="SPX"/>
    <property type="match status" value="1"/>
</dbReference>
<keyword evidence="8" id="KW-0862">Zinc</keyword>
<evidence type="ECO:0000259" key="11">
    <source>
        <dbReference type="PROSITE" id="PS51382"/>
    </source>
</evidence>
<feature type="domain" description="RING-type" evidence="10">
    <location>
        <begin position="217"/>
        <end position="266"/>
    </location>
</feature>
<dbReference type="OrthoDB" id="6105938at2759"/>
<evidence type="ECO:0000256" key="7">
    <source>
        <dbReference type="ARBA" id="ARBA00022786"/>
    </source>
</evidence>
<evidence type="ECO:0000256" key="6">
    <source>
        <dbReference type="ARBA" id="ARBA00022771"/>
    </source>
</evidence>
<dbReference type="GO" id="GO:0008270">
    <property type="term" value="F:zinc ion binding"/>
    <property type="evidence" value="ECO:0007669"/>
    <property type="project" value="UniProtKB-KW"/>
</dbReference>
<evidence type="ECO:0000256" key="2">
    <source>
        <dbReference type="ARBA" id="ARBA00004906"/>
    </source>
</evidence>
<keyword evidence="4" id="KW-0808">Transferase</keyword>